<evidence type="ECO:0000313" key="3">
    <source>
        <dbReference type="Proteomes" id="UP000075320"/>
    </source>
</evidence>
<dbReference type="AlphaFoldDB" id="A0A150WRK2"/>
<evidence type="ECO:0000256" key="1">
    <source>
        <dbReference type="SAM" id="MobiDB-lite"/>
    </source>
</evidence>
<dbReference type="OrthoDB" id="9342614at2"/>
<reference evidence="2 3" key="1">
    <citation type="submission" date="2016-03" db="EMBL/GenBank/DDBJ databases">
        <authorList>
            <person name="Ploux O."/>
        </authorList>
    </citation>
    <scope>NUCLEOTIDE SEQUENCE [LARGE SCALE GENOMIC DNA]</scope>
    <source>
        <strain evidence="2 3">R0</strain>
    </source>
</reference>
<gene>
    <name evidence="2" type="ORF">AZI86_08760</name>
</gene>
<name>A0A150WRK2_BDEBC</name>
<comment type="caution">
    <text evidence="2">The sequence shown here is derived from an EMBL/GenBank/DDBJ whole genome shotgun (WGS) entry which is preliminary data.</text>
</comment>
<sequence length="251" mass="27257">MKKQTQILAIAILAVVGTLTYCHFRSSTPEVPAVNPEEIGSLPPSNDEHSKSAVPPMVSANNNASGFLPTEMEDPDKFAAIQKSIKDMNECLGTNIPPLSVNAEFNLSVFGGMIAPFMGEPVMTTNEWTATDIQTSSGETRRIFLEYKTDIMSDAATSLKYYSISAEGEQKEIPLTPEQMNDPSDTLVASLESDGTVIGNSRSQRAFFQGGGNVLTVERNGKIYSLDIPFEGKRFRCEGMDASATLKCHCL</sequence>
<protein>
    <submittedName>
        <fullName evidence="2">Uncharacterized protein</fullName>
    </submittedName>
</protein>
<dbReference type="Proteomes" id="UP000075320">
    <property type="component" value="Unassembled WGS sequence"/>
</dbReference>
<organism evidence="2 3">
    <name type="scientific">Bdellovibrio bacteriovorus</name>
    <dbReference type="NCBI Taxonomy" id="959"/>
    <lineage>
        <taxon>Bacteria</taxon>
        <taxon>Pseudomonadati</taxon>
        <taxon>Bdellovibrionota</taxon>
        <taxon>Bdellovibrionia</taxon>
        <taxon>Bdellovibrionales</taxon>
        <taxon>Pseudobdellovibrionaceae</taxon>
        <taxon>Bdellovibrio</taxon>
    </lineage>
</organism>
<keyword evidence="3" id="KW-1185">Reference proteome</keyword>
<accession>A0A150WRK2</accession>
<feature type="region of interest" description="Disordered" evidence="1">
    <location>
        <begin position="32"/>
        <end position="54"/>
    </location>
</feature>
<proteinExistence type="predicted"/>
<dbReference type="RefSeq" id="WP_061834669.1">
    <property type="nucleotide sequence ID" value="NZ_LUKE01000001.1"/>
</dbReference>
<evidence type="ECO:0000313" key="2">
    <source>
        <dbReference type="EMBL" id="KYG67092.1"/>
    </source>
</evidence>
<dbReference type="EMBL" id="LUKE01000001">
    <property type="protein sequence ID" value="KYG67092.1"/>
    <property type="molecule type" value="Genomic_DNA"/>
</dbReference>